<feature type="compositionally biased region" description="Polar residues" evidence="3">
    <location>
        <begin position="1019"/>
        <end position="1039"/>
    </location>
</feature>
<feature type="domain" description="Ras-GEF" evidence="4">
    <location>
        <begin position="1513"/>
        <end position="1744"/>
    </location>
</feature>
<dbReference type="PROSITE" id="PS50212">
    <property type="entry name" value="RASGEF_NTER"/>
    <property type="match status" value="1"/>
</dbReference>
<feature type="compositionally biased region" description="Basic and acidic residues" evidence="3">
    <location>
        <begin position="583"/>
        <end position="595"/>
    </location>
</feature>
<dbReference type="GO" id="GO:0007265">
    <property type="term" value="P:Ras protein signal transduction"/>
    <property type="evidence" value="ECO:0007669"/>
    <property type="project" value="TreeGrafter"/>
</dbReference>
<dbReference type="Pfam" id="PF00617">
    <property type="entry name" value="RasGEF"/>
    <property type="match status" value="1"/>
</dbReference>
<dbReference type="SMART" id="SM00147">
    <property type="entry name" value="RasGEF"/>
    <property type="match status" value="1"/>
</dbReference>
<feature type="compositionally biased region" description="Low complexity" evidence="3">
    <location>
        <begin position="523"/>
        <end position="536"/>
    </location>
</feature>
<feature type="compositionally biased region" description="Low complexity" evidence="3">
    <location>
        <begin position="649"/>
        <end position="682"/>
    </location>
</feature>
<feature type="compositionally biased region" description="Basic and acidic residues" evidence="3">
    <location>
        <begin position="229"/>
        <end position="253"/>
    </location>
</feature>
<dbReference type="PANTHER" id="PTHR23113">
    <property type="entry name" value="GUANINE NUCLEOTIDE EXCHANGE FACTOR"/>
    <property type="match status" value="1"/>
</dbReference>
<feature type="region of interest" description="Disordered" evidence="3">
    <location>
        <begin position="426"/>
        <end position="608"/>
    </location>
</feature>
<evidence type="ECO:0000259" key="4">
    <source>
        <dbReference type="PROSITE" id="PS50009"/>
    </source>
</evidence>
<dbReference type="GO" id="GO:0005886">
    <property type="term" value="C:plasma membrane"/>
    <property type="evidence" value="ECO:0007669"/>
    <property type="project" value="TreeGrafter"/>
</dbReference>
<evidence type="ECO:0000313" key="6">
    <source>
        <dbReference type="EMBL" id="CDI55712.1"/>
    </source>
</evidence>
<feature type="compositionally biased region" description="Polar residues" evidence="3">
    <location>
        <begin position="1423"/>
        <end position="1435"/>
    </location>
</feature>
<dbReference type="InterPro" id="IPR027417">
    <property type="entry name" value="P-loop_NTPase"/>
</dbReference>
<feature type="compositionally biased region" description="Polar residues" evidence="3">
    <location>
        <begin position="426"/>
        <end position="468"/>
    </location>
</feature>
<feature type="compositionally biased region" description="Polar residues" evidence="3">
    <location>
        <begin position="756"/>
        <end position="766"/>
    </location>
</feature>
<feature type="domain" description="N-terminal Ras-GEF" evidence="5">
    <location>
        <begin position="1188"/>
        <end position="1314"/>
    </location>
</feature>
<dbReference type="InterPro" id="IPR036964">
    <property type="entry name" value="RASGEF_cat_dom_sf"/>
</dbReference>
<dbReference type="PROSITE" id="PS50009">
    <property type="entry name" value="RASGEF_CAT"/>
    <property type="match status" value="1"/>
</dbReference>
<evidence type="ECO:0000259" key="5">
    <source>
        <dbReference type="PROSITE" id="PS50212"/>
    </source>
</evidence>
<feature type="region of interest" description="Disordered" evidence="3">
    <location>
        <begin position="638"/>
        <end position="717"/>
    </location>
</feature>
<dbReference type="GO" id="GO:0005085">
    <property type="term" value="F:guanyl-nucleotide exchange factor activity"/>
    <property type="evidence" value="ECO:0007669"/>
    <property type="project" value="UniProtKB-KW"/>
</dbReference>
<feature type="compositionally biased region" description="Pro residues" evidence="3">
    <location>
        <begin position="506"/>
        <end position="522"/>
    </location>
</feature>
<feature type="compositionally biased region" description="Low complexity" evidence="3">
    <location>
        <begin position="1362"/>
        <end position="1380"/>
    </location>
</feature>
<dbReference type="InterPro" id="IPR001895">
    <property type="entry name" value="RASGEF_cat_dom"/>
</dbReference>
<dbReference type="Gene3D" id="3.40.50.300">
    <property type="entry name" value="P-loop containing nucleotide triphosphate hydrolases"/>
    <property type="match status" value="1"/>
</dbReference>
<dbReference type="InterPro" id="IPR000651">
    <property type="entry name" value="Ras-like_Gua-exchang_fac_N"/>
</dbReference>
<organism evidence="6">
    <name type="scientific">Melanopsichium pennsylvanicum 4</name>
    <dbReference type="NCBI Taxonomy" id="1398559"/>
    <lineage>
        <taxon>Eukaryota</taxon>
        <taxon>Fungi</taxon>
        <taxon>Dikarya</taxon>
        <taxon>Basidiomycota</taxon>
        <taxon>Ustilaginomycotina</taxon>
        <taxon>Ustilaginomycetes</taxon>
        <taxon>Ustilaginales</taxon>
        <taxon>Ustilaginaceae</taxon>
        <taxon>Melanopsichium</taxon>
    </lineage>
</organism>
<sequence>MEDPVNHASKKKPAFAFWERQRKDSTSSAINTDPAPPPPITTSSTSSAASTASRYDPFQRETSASPSTHHAASSQQTESSSRSGLSGVQRLIKQYSQSGSADAPTSSSTALDRSSSGRRINTGASSPSSRIVSSGSEKLAARGETLRPHLRAQGPPIRATSAENASQTQSPIPSSSSEQPSKALSSEPPVSHPSAAHAAFKEPDASQAIPPARRASVTQASTAASASQHQEHVQMDISKGRQTDTSKETDAEKARRRRRLLQEQLRKRNSKRRSAGGGMEVGTSFTHSSDDEDAAKVFTPAVDYSTPSAQPPEAPSRLTHTRTSSSSSQTTRIASESNSHDQVRSGTKSDAFHDAQSRLVTPSKPATAPSGADRATAARHGAGRPPSFEDTRPWLEFSPLLPDSELLESPDKAHAPSFALLHQSDSFEMSASTSQSSGPTDSNTAGSMIPSPSRSNSASLLQSDSPISPTGLGFTAPPGHAPASSYLAIQSPTGGSHPRTHRNIKLPPPRPTPQAPLPPPPSAASSTVSSGSRISPGLSGAAAATERSVRSTSIRNHVSARSSQEEPDVFGGGGSLRSQSYSLEREVASADEQNKHMASQPATAASPAEIRMTAATREVGDAIPASTLAIPIIRQRSNSLQRKDREAVEAASRSARSNAPVSSSAHAAATPSHSTSSKAPSVGRPRGFTVGAVPGPPGTLRGGAPMQAPAKARPRSLLSNEIFPLDLAEPRYKSKSGRDQEDSRKTYSMDIDRRGSSLSSNTSTFRNAAGLGNARGPSATSAGERDSQGGNGERLAPDSGDRRPSVGGRSRSGSSASLLQQVNAQPKSHASFVIAVVGHAHSGKSTVIKKGLRQFGLSKPHVLSEKVTSHSTVCVVHQEQRTIEVLEIDASVLLNGPSKRFAWPKFLPQIDAVILCYDASEIVSFRGMSELLENFAVANLSTVMLACKSEVHPKAVDPYYASDMASIYNVGLAECTVQSEEGKKRMRDCFSYLVKEVAKARSGRARRGPANTVPPTPAALSSQRSQSPGAPNQAVPQLRSSSNTSQASSQNSLATSGDVASSKSDHSPSPAIPVDQTRARGHSIASSGLSRAIPGSGDVTADDALTASILEQCTLATNNLEVGSDSACAPGQPRAAATSTAADTRSNPRKMSNATIASAVSDAPSFQSEEDGVLHDSLQRAQMGLHNGRSSGGYVSIDELWDKLFHAAISRTDERFVSMFMVFFRGFATPIDLLKQMMARFDTLTVEDVADGLVHRFALIRLTNMLGDWVLDYPGDLSAPDTHALLVRFHRQLLHQPDTVHTAAQIHAAVDATAHAVDLDALWSRAVNSDQTRHKGAFTAASTASVGAEQSGAGAEVDGLPASHSNGSASGLLLSSGNTSHDFDGIGRSSGRSAEDASESHERTGSESSLPLHFDLNAVGRSRSASDLTTSSTEGASAFNKDGKTATTTAPSATSIVSGTSAGSGTVTNASASTSSSSANLPANLPAEPTAASRTLDQKAALRSISNVLMEVDDEIIATELTRLEWTFFTAIQPRDLLRHILVPHDKRDGPVSRSISHFNYISNWVCSVILAQGKTKHRARMLEKFFNIASILRHDNNYGSLNSVLGGLGKTAVHRLKHTRELLKGKAVNKAYQSLVRLMSNERSSAAYRLALENSDGPTIPYVGVHLQDILSISDGNPSKRATDGAIHWRKFSLMDEAVMAVARCQQYDRYIKPNPAMERLIVDVPIMDDEALYERSLMVEPRSSGGIGAGVGGATGSKINNLKSFLSHVNSGGSNNHHHNHNGSSSGGDGGNSSSMMQGS</sequence>
<feature type="compositionally biased region" description="Basic and acidic residues" evidence="3">
    <location>
        <begin position="795"/>
        <end position="804"/>
    </location>
</feature>
<feature type="compositionally biased region" description="Low complexity" evidence="3">
    <location>
        <begin position="125"/>
        <end position="136"/>
    </location>
</feature>
<evidence type="ECO:0000256" key="2">
    <source>
        <dbReference type="PROSITE-ProRule" id="PRU00168"/>
    </source>
</evidence>
<dbReference type="SUPFAM" id="SSF48366">
    <property type="entry name" value="Ras GEF"/>
    <property type="match status" value="1"/>
</dbReference>
<evidence type="ECO:0000256" key="1">
    <source>
        <dbReference type="ARBA" id="ARBA00022658"/>
    </source>
</evidence>
<feature type="compositionally biased region" description="Basic and acidic residues" evidence="3">
    <location>
        <begin position="1393"/>
        <end position="1405"/>
    </location>
</feature>
<name>A0A077R922_9BASI</name>
<dbReference type="PANTHER" id="PTHR23113:SF348">
    <property type="entry name" value="GUANYL-NUCLEOTIDE EXCHANGE FACTOR RASGEF, PUTATIVE (AFU_ORTHOLOGUE AFUA_1G04700)-RELATED"/>
    <property type="match status" value="1"/>
</dbReference>
<feature type="compositionally biased region" description="Low complexity" evidence="3">
    <location>
        <begin position="62"/>
        <end position="91"/>
    </location>
</feature>
<feature type="compositionally biased region" description="Low complexity" evidence="3">
    <location>
        <begin position="1134"/>
        <end position="1145"/>
    </location>
</feature>
<dbReference type="InterPro" id="IPR023578">
    <property type="entry name" value="Ras_GEF_dom_sf"/>
</dbReference>
<dbReference type="EMBL" id="HG529662">
    <property type="protein sequence ID" value="CDI55712.1"/>
    <property type="molecule type" value="Genomic_DNA"/>
</dbReference>
<evidence type="ECO:0000256" key="3">
    <source>
        <dbReference type="SAM" id="MobiDB-lite"/>
    </source>
</evidence>
<feature type="compositionally biased region" description="Polar residues" evidence="3">
    <location>
        <begin position="94"/>
        <end position="105"/>
    </location>
</feature>
<feature type="compositionally biased region" description="Low complexity" evidence="3">
    <location>
        <begin position="41"/>
        <end position="53"/>
    </location>
</feature>
<feature type="region of interest" description="Disordered" evidence="3">
    <location>
        <begin position="1001"/>
        <end position="1097"/>
    </location>
</feature>
<feature type="compositionally biased region" description="Basic and acidic residues" evidence="3">
    <location>
        <begin position="729"/>
        <end position="755"/>
    </location>
</feature>
<feature type="region of interest" description="Disordered" evidence="3">
    <location>
        <begin position="1"/>
        <end position="396"/>
    </location>
</feature>
<dbReference type="InterPro" id="IPR008937">
    <property type="entry name" value="Ras-like_GEF"/>
</dbReference>
<feature type="region of interest" description="Disordered" evidence="3">
    <location>
        <begin position="1767"/>
        <end position="1802"/>
    </location>
</feature>
<feature type="region of interest" description="Disordered" evidence="3">
    <location>
        <begin position="729"/>
        <end position="821"/>
    </location>
</feature>
<dbReference type="SUPFAM" id="SSF52540">
    <property type="entry name" value="P-loop containing nucleoside triphosphate hydrolases"/>
    <property type="match status" value="1"/>
</dbReference>
<feature type="compositionally biased region" description="Low complexity" evidence="3">
    <location>
        <begin position="805"/>
        <end position="817"/>
    </location>
</feature>
<feature type="compositionally biased region" description="Low complexity" evidence="3">
    <location>
        <begin position="1040"/>
        <end position="1056"/>
    </location>
</feature>
<feature type="compositionally biased region" description="Low complexity" evidence="3">
    <location>
        <begin position="166"/>
        <end position="198"/>
    </location>
</feature>
<accession>A0A077R922</accession>
<dbReference type="Gene3D" id="1.10.840.10">
    <property type="entry name" value="Ras guanine-nucleotide exchange factors catalytic domain"/>
    <property type="match status" value="1"/>
</dbReference>
<feature type="region of interest" description="Disordered" evidence="3">
    <location>
        <begin position="1349"/>
        <end position="1492"/>
    </location>
</feature>
<proteinExistence type="predicted"/>
<feature type="compositionally biased region" description="Low complexity" evidence="3">
    <location>
        <begin position="316"/>
        <end position="337"/>
    </location>
</feature>
<feature type="region of interest" description="Disordered" evidence="3">
    <location>
        <begin position="1126"/>
        <end position="1150"/>
    </location>
</feature>
<protein>
    <submittedName>
        <fullName evidence="6">Related to aimless RasGEF (AleA)</fullName>
    </submittedName>
</protein>
<keyword evidence="1 2" id="KW-0344">Guanine-nucleotide releasing factor</keyword>
<feature type="compositionally biased region" description="Low complexity" evidence="3">
    <location>
        <begin position="1445"/>
        <end position="1480"/>
    </location>
</feature>
<dbReference type="CDD" id="cd00882">
    <property type="entry name" value="Ras_like_GTPase"/>
    <property type="match status" value="1"/>
</dbReference>
<feature type="compositionally biased region" description="Polar residues" evidence="3">
    <location>
        <begin position="550"/>
        <end position="562"/>
    </location>
</feature>
<feature type="compositionally biased region" description="Low complexity" evidence="3">
    <location>
        <begin position="212"/>
        <end position="228"/>
    </location>
</feature>
<dbReference type="Gene3D" id="1.20.870.10">
    <property type="entry name" value="Son of sevenless (SoS) protein Chain: S domain 1"/>
    <property type="match status" value="1"/>
</dbReference>
<reference evidence="6" key="1">
    <citation type="journal article" date="2014" name="Genome Biol. Evol.">
        <title>Gene Loss Rather Than Gene Gain Is Associated with a Host Jump from Monocots to Dicots in the Smut Fungus Melanopsichium pennsylvanicum.</title>
        <authorList>
            <person name="Sharma R."/>
            <person name="Mishra B."/>
            <person name="Runge F."/>
            <person name="Thines M."/>
        </authorList>
    </citation>
    <scope>NUCLEOTIDE SEQUENCE</scope>
    <source>
        <strain evidence="6">4</strain>
    </source>
</reference>